<dbReference type="EMBL" id="KN823392">
    <property type="protein sequence ID" value="KIO17369.1"/>
    <property type="molecule type" value="Genomic_DNA"/>
</dbReference>
<name>A0A0C3Q3V4_9AGAM</name>
<dbReference type="OrthoDB" id="3257084at2759"/>
<reference evidence="3" key="2">
    <citation type="submission" date="2015-01" db="EMBL/GenBank/DDBJ databases">
        <title>Evolutionary Origins and Diversification of the Mycorrhizal Mutualists.</title>
        <authorList>
            <consortium name="DOE Joint Genome Institute"/>
            <consortium name="Mycorrhizal Genomics Consortium"/>
            <person name="Kohler A."/>
            <person name="Kuo A."/>
            <person name="Nagy L.G."/>
            <person name="Floudas D."/>
            <person name="Copeland A."/>
            <person name="Barry K.W."/>
            <person name="Cichocki N."/>
            <person name="Veneault-Fourrey C."/>
            <person name="LaButti K."/>
            <person name="Lindquist E.A."/>
            <person name="Lipzen A."/>
            <person name="Lundell T."/>
            <person name="Morin E."/>
            <person name="Murat C."/>
            <person name="Riley R."/>
            <person name="Ohm R."/>
            <person name="Sun H."/>
            <person name="Tunlid A."/>
            <person name="Henrissat B."/>
            <person name="Grigoriev I.V."/>
            <person name="Hibbett D.S."/>
            <person name="Martin F."/>
        </authorList>
    </citation>
    <scope>NUCLEOTIDE SEQUENCE [LARGE SCALE GENOMIC DNA]</scope>
    <source>
        <strain evidence="3">MUT 4182</strain>
    </source>
</reference>
<evidence type="ECO:0000313" key="3">
    <source>
        <dbReference type="Proteomes" id="UP000054248"/>
    </source>
</evidence>
<accession>A0A0C3Q3V4</accession>
<protein>
    <submittedName>
        <fullName evidence="2">Uncharacterized protein</fullName>
    </submittedName>
</protein>
<dbReference type="HOGENOM" id="CLU_1950403_0_0_1"/>
<dbReference type="AlphaFoldDB" id="A0A0C3Q3V4"/>
<dbReference type="Proteomes" id="UP000054248">
    <property type="component" value="Unassembled WGS sequence"/>
</dbReference>
<organism evidence="2 3">
    <name type="scientific">Tulasnella calospora MUT 4182</name>
    <dbReference type="NCBI Taxonomy" id="1051891"/>
    <lineage>
        <taxon>Eukaryota</taxon>
        <taxon>Fungi</taxon>
        <taxon>Dikarya</taxon>
        <taxon>Basidiomycota</taxon>
        <taxon>Agaricomycotina</taxon>
        <taxon>Agaricomycetes</taxon>
        <taxon>Cantharellales</taxon>
        <taxon>Tulasnellaceae</taxon>
        <taxon>Tulasnella</taxon>
    </lineage>
</organism>
<reference evidence="2 3" key="1">
    <citation type="submission" date="2014-04" db="EMBL/GenBank/DDBJ databases">
        <authorList>
            <consortium name="DOE Joint Genome Institute"/>
            <person name="Kuo A."/>
            <person name="Girlanda M."/>
            <person name="Perotto S."/>
            <person name="Kohler A."/>
            <person name="Nagy L.G."/>
            <person name="Floudas D."/>
            <person name="Copeland A."/>
            <person name="Barry K.W."/>
            <person name="Cichocki N."/>
            <person name="Veneault-Fourrey C."/>
            <person name="LaButti K."/>
            <person name="Lindquist E.A."/>
            <person name="Lipzen A."/>
            <person name="Lundell T."/>
            <person name="Morin E."/>
            <person name="Murat C."/>
            <person name="Sun H."/>
            <person name="Tunlid A."/>
            <person name="Henrissat B."/>
            <person name="Grigoriev I.V."/>
            <person name="Hibbett D.S."/>
            <person name="Martin F."/>
            <person name="Nordberg H.P."/>
            <person name="Cantor M.N."/>
            <person name="Hua S.X."/>
        </authorList>
    </citation>
    <scope>NUCLEOTIDE SEQUENCE [LARGE SCALE GENOMIC DNA]</scope>
    <source>
        <strain evidence="2 3">MUT 4182</strain>
    </source>
</reference>
<sequence>MRSPQRPTFKPLVRDDAGVHVGPSYLGQSVTNAEDVTATKPSSSEEEKEASTSFGRGGKLFPDDTERDLFWVNIEKKKFWFQLSLRDNDEGRRRFDDLESARWFDDEKVEYARLLADPDLAASEELVTK</sequence>
<gene>
    <name evidence="2" type="ORF">M407DRAFT_173187</name>
</gene>
<keyword evidence="3" id="KW-1185">Reference proteome</keyword>
<evidence type="ECO:0000256" key="1">
    <source>
        <dbReference type="SAM" id="MobiDB-lite"/>
    </source>
</evidence>
<evidence type="ECO:0000313" key="2">
    <source>
        <dbReference type="EMBL" id="KIO17369.1"/>
    </source>
</evidence>
<proteinExistence type="predicted"/>
<feature type="region of interest" description="Disordered" evidence="1">
    <location>
        <begin position="1"/>
        <end position="63"/>
    </location>
</feature>